<evidence type="ECO:0000256" key="11">
    <source>
        <dbReference type="HAMAP-Rule" id="MF_00276"/>
    </source>
</evidence>
<keyword evidence="5 11" id="KW-0547">Nucleotide-binding</keyword>
<evidence type="ECO:0000256" key="7">
    <source>
        <dbReference type="ARBA" id="ARBA00022958"/>
    </source>
</evidence>
<dbReference type="NCBIfam" id="TIGR00681">
    <property type="entry name" value="kdpC"/>
    <property type="match status" value="1"/>
</dbReference>
<dbReference type="InterPro" id="IPR003820">
    <property type="entry name" value="KdpC"/>
</dbReference>
<comment type="similarity">
    <text evidence="11">Belongs to the KdpC family.</text>
</comment>
<keyword evidence="2 11" id="KW-1003">Cell membrane</keyword>
<evidence type="ECO:0000256" key="9">
    <source>
        <dbReference type="ARBA" id="ARBA00023065"/>
    </source>
</evidence>
<evidence type="ECO:0000313" key="12">
    <source>
        <dbReference type="EMBL" id="UUR07161.1"/>
    </source>
</evidence>
<dbReference type="RefSeq" id="WP_249454721.1">
    <property type="nucleotide sequence ID" value="NZ_CP097253.1"/>
</dbReference>
<dbReference type="HAMAP" id="MF_00276">
    <property type="entry name" value="KdpC"/>
    <property type="match status" value="1"/>
</dbReference>
<keyword evidence="9 11" id="KW-0406">Ion transport</keyword>
<evidence type="ECO:0000256" key="5">
    <source>
        <dbReference type="ARBA" id="ARBA00022741"/>
    </source>
</evidence>
<evidence type="ECO:0000256" key="8">
    <source>
        <dbReference type="ARBA" id="ARBA00022989"/>
    </source>
</evidence>
<dbReference type="Proteomes" id="UP000831921">
    <property type="component" value="Chromosome"/>
</dbReference>
<keyword evidence="10 11" id="KW-0472">Membrane</keyword>
<protein>
    <recommendedName>
        <fullName evidence="11">Potassium-transporting ATPase KdpC subunit</fullName>
    </recommendedName>
    <alternativeName>
        <fullName evidence="11">ATP phosphohydrolase [potassium-transporting] C chain</fullName>
    </alternativeName>
    <alternativeName>
        <fullName evidence="11">Potassium-binding and translocating subunit C</fullName>
    </alternativeName>
    <alternativeName>
        <fullName evidence="11">Potassium-translocating ATPase C chain</fullName>
    </alternativeName>
</protein>
<evidence type="ECO:0000256" key="2">
    <source>
        <dbReference type="ARBA" id="ARBA00022475"/>
    </source>
</evidence>
<gene>
    <name evidence="11 12" type="primary">kdpC</name>
    <name evidence="12" type="ORF">M1K48_09385</name>
</gene>
<dbReference type="EMBL" id="CP097253">
    <property type="protein sequence ID" value="UUR07161.1"/>
    <property type="molecule type" value="Genomic_DNA"/>
</dbReference>
<comment type="subcellular location">
    <subcellularLocation>
        <location evidence="11">Cell membrane</location>
        <topology evidence="11">Single-pass membrane protein</topology>
    </subcellularLocation>
</comment>
<keyword evidence="1 11" id="KW-0813">Transport</keyword>
<dbReference type="PIRSF" id="PIRSF001296">
    <property type="entry name" value="K_ATPase_KdpC"/>
    <property type="match status" value="1"/>
</dbReference>
<accession>A0ABY5MT90</accession>
<evidence type="ECO:0000256" key="10">
    <source>
        <dbReference type="ARBA" id="ARBA00023136"/>
    </source>
</evidence>
<evidence type="ECO:0000313" key="13">
    <source>
        <dbReference type="Proteomes" id="UP000831921"/>
    </source>
</evidence>
<comment type="subunit">
    <text evidence="11">The system is composed of three essential subunits: KdpA, KdpB and KdpC.</text>
</comment>
<evidence type="ECO:0000256" key="1">
    <source>
        <dbReference type="ARBA" id="ARBA00022448"/>
    </source>
</evidence>
<keyword evidence="8 11" id="KW-1133">Transmembrane helix</keyword>
<dbReference type="NCBIfam" id="NF001454">
    <property type="entry name" value="PRK00315.1"/>
    <property type="match status" value="1"/>
</dbReference>
<keyword evidence="13" id="KW-1185">Reference proteome</keyword>
<keyword evidence="6 11" id="KW-0067">ATP-binding</keyword>
<comment type="function">
    <text evidence="11">Part of the high-affinity ATP-driven potassium transport (or Kdp) system, which catalyzes the hydrolysis of ATP coupled with the electrogenic transport of potassium into the cytoplasm. This subunit acts as a catalytic chaperone that increases the ATP-binding affinity of the ATP-hydrolyzing subunit KdpB by the formation of a transient KdpB/KdpC/ATP ternary complex.</text>
</comment>
<proteinExistence type="inferred from homology"/>
<keyword evidence="7 11" id="KW-0630">Potassium</keyword>
<dbReference type="Pfam" id="PF02669">
    <property type="entry name" value="KdpC"/>
    <property type="match status" value="1"/>
</dbReference>
<keyword evidence="3 11" id="KW-0633">Potassium transport</keyword>
<keyword evidence="4 11" id="KW-0812">Transmembrane</keyword>
<sequence>MLSDIRSALRPAFALLLLLSLLTGILYPLAITGVAQLAMPYQANGSLVRDGDRVVGSTLIGQAFTGANYFHGRPSTAGEGYDASASSGSNFGPTSAALETAIGERVAAARAEGVTGPVPADLATASGSGLDPHISPATALAQVRRVAAARRLPEARLRALVERNVEHPALGLFGEPRINVLALNRQVARLAPQTGR</sequence>
<evidence type="ECO:0000256" key="4">
    <source>
        <dbReference type="ARBA" id="ARBA00022692"/>
    </source>
</evidence>
<reference evidence="12 13" key="1">
    <citation type="submission" date="2022-05" db="EMBL/GenBank/DDBJ databases">
        <title>S8-45 Sphingomonas ultraviolaceadurans.</title>
        <authorList>
            <person name="Liu Y."/>
        </authorList>
    </citation>
    <scope>NUCLEOTIDE SEQUENCE [LARGE SCALE GENOMIC DNA]</scope>
    <source>
        <strain evidence="12 13">S8-45</strain>
    </source>
</reference>
<dbReference type="PANTHER" id="PTHR30042">
    <property type="entry name" value="POTASSIUM-TRANSPORTING ATPASE C CHAIN"/>
    <property type="match status" value="1"/>
</dbReference>
<organism evidence="12 13">
    <name type="scientific">Sphingomonas glaciei</name>
    <dbReference type="NCBI Taxonomy" id="2938948"/>
    <lineage>
        <taxon>Bacteria</taxon>
        <taxon>Pseudomonadati</taxon>
        <taxon>Pseudomonadota</taxon>
        <taxon>Alphaproteobacteria</taxon>
        <taxon>Sphingomonadales</taxon>
        <taxon>Sphingomonadaceae</taxon>
        <taxon>Sphingomonas</taxon>
    </lineage>
</organism>
<name>A0ABY5MT90_9SPHN</name>
<evidence type="ECO:0000256" key="6">
    <source>
        <dbReference type="ARBA" id="ARBA00022840"/>
    </source>
</evidence>
<dbReference type="PANTHER" id="PTHR30042:SF2">
    <property type="entry name" value="POTASSIUM-TRANSPORTING ATPASE KDPC SUBUNIT"/>
    <property type="match status" value="1"/>
</dbReference>
<evidence type="ECO:0000256" key="3">
    <source>
        <dbReference type="ARBA" id="ARBA00022538"/>
    </source>
</evidence>